<gene>
    <name evidence="5" type="ORF">ACFO3I_14165</name>
</gene>
<dbReference type="Pfam" id="PF00571">
    <property type="entry name" value="CBS"/>
    <property type="match status" value="1"/>
</dbReference>
<dbReference type="EMBL" id="JBHSGB010000012">
    <property type="protein sequence ID" value="MFC4656156.1"/>
    <property type="molecule type" value="Genomic_DNA"/>
</dbReference>
<keyword evidence="1" id="KW-0677">Repeat</keyword>
<evidence type="ECO:0000313" key="5">
    <source>
        <dbReference type="EMBL" id="MFC4656156.1"/>
    </source>
</evidence>
<dbReference type="InterPro" id="IPR005105">
    <property type="entry name" value="GlnD_Uridyltrans_N"/>
</dbReference>
<dbReference type="Pfam" id="PF10335">
    <property type="entry name" value="DUF294_C"/>
    <property type="match status" value="1"/>
</dbReference>
<dbReference type="PANTHER" id="PTHR48108:SF31">
    <property type="entry name" value="CBS DOMAIN AND CYCLIC NUCLEOTIDE-REGULATED NUCLEOTIDYLTRANSFERASE"/>
    <property type="match status" value="1"/>
</dbReference>
<dbReference type="CDD" id="cd00038">
    <property type="entry name" value="CAP_ED"/>
    <property type="match status" value="1"/>
</dbReference>
<evidence type="ECO:0000259" key="3">
    <source>
        <dbReference type="PROSITE" id="PS50042"/>
    </source>
</evidence>
<dbReference type="Gene3D" id="2.60.120.10">
    <property type="entry name" value="Jelly Rolls"/>
    <property type="match status" value="1"/>
</dbReference>
<dbReference type="PANTHER" id="PTHR48108">
    <property type="entry name" value="CBS DOMAIN-CONTAINING PROTEIN CBSX2, CHLOROPLASTIC"/>
    <property type="match status" value="1"/>
</dbReference>
<dbReference type="InterPro" id="IPR000595">
    <property type="entry name" value="cNMP-bd_dom"/>
</dbReference>
<dbReference type="Proteomes" id="UP001595962">
    <property type="component" value="Unassembled WGS sequence"/>
</dbReference>
<dbReference type="SMART" id="SM00100">
    <property type="entry name" value="cNMP"/>
    <property type="match status" value="1"/>
</dbReference>
<sequence length="612" mass="67618">MQIEQQEILTFLQQHPPFSALPAEELHHLAQQMDVQYFRAGSQILQYRQQVTDLYLIRSGVVETFRRNGALYNRLGSGALFAEQGLLHGGKVRFPANALQDSLLYLLPVAEFERLFEQYEDFSDYIAAGSEQLNQDKTSDRARVQHSPIGSLLQQPALLLDSQLPLQQVAAQMTAANQSCALLLNAAGQLTGLLTDQDIRSRAVAAGVDLQQAAATVMTAAPLCIQHNQPVFQAVLLMLRQHIQHLPVLDQQNNPVGVLSLQDLIRHESHNSLIVTEQIMRADSAAELAALRPAVQACFSRMVQDDASARMIGSAMSAIGRSFTRRLLQLAELKLGLPPVPYCFINLGSLARDEQLLVTDQDNALILDDGVKPEHGAYFAELGQFVCDGLAACGYPKCKGNIMASSTQWRLTFSAWQDLFSKWISAPSAKGLLHSSIFFDLEGLWGRTEWVGQLQQQIASQARQSPAFLASMARNALQRTPPLGFFGDFILEPDGAQRPSLDLKRRGNAPLADLARLGTLALGQTQTNSIKRLETISAQQFLPKGMAEDLMQAQELIALCRVRQQAEALSRGEDASNQLQPALLSELERKQLKAAFLVLSEAQKFVRFRFKA</sequence>
<organism evidence="5 6">
    <name type="scientific">Rheinheimera marina</name>
    <dbReference type="NCBI Taxonomy" id="1774958"/>
    <lineage>
        <taxon>Bacteria</taxon>
        <taxon>Pseudomonadati</taxon>
        <taxon>Pseudomonadota</taxon>
        <taxon>Gammaproteobacteria</taxon>
        <taxon>Chromatiales</taxon>
        <taxon>Chromatiaceae</taxon>
        <taxon>Rheinheimera</taxon>
    </lineage>
</organism>
<evidence type="ECO:0000259" key="4">
    <source>
        <dbReference type="PROSITE" id="PS51371"/>
    </source>
</evidence>
<accession>A0ABV9JPH1</accession>
<dbReference type="Pfam" id="PF00027">
    <property type="entry name" value="cNMP_binding"/>
    <property type="match status" value="1"/>
</dbReference>
<evidence type="ECO:0000313" key="6">
    <source>
        <dbReference type="Proteomes" id="UP001595962"/>
    </source>
</evidence>
<proteinExistence type="predicted"/>
<dbReference type="Pfam" id="PF03445">
    <property type="entry name" value="DUF294"/>
    <property type="match status" value="1"/>
</dbReference>
<dbReference type="InterPro" id="IPR046342">
    <property type="entry name" value="CBS_dom_sf"/>
</dbReference>
<dbReference type="SUPFAM" id="SSF51206">
    <property type="entry name" value="cAMP-binding domain-like"/>
    <property type="match status" value="1"/>
</dbReference>
<feature type="domain" description="Cyclic nucleotide-binding" evidence="3">
    <location>
        <begin position="17"/>
        <end position="116"/>
    </location>
</feature>
<reference evidence="6" key="1">
    <citation type="journal article" date="2019" name="Int. J. Syst. Evol. Microbiol.">
        <title>The Global Catalogue of Microorganisms (GCM) 10K type strain sequencing project: providing services to taxonomists for standard genome sequencing and annotation.</title>
        <authorList>
            <consortium name="The Broad Institute Genomics Platform"/>
            <consortium name="The Broad Institute Genome Sequencing Center for Infectious Disease"/>
            <person name="Wu L."/>
            <person name="Ma J."/>
        </authorList>
    </citation>
    <scope>NUCLEOTIDE SEQUENCE [LARGE SCALE GENOMIC DNA]</scope>
    <source>
        <strain evidence="6">DT28</strain>
    </source>
</reference>
<dbReference type="CDD" id="cd05401">
    <property type="entry name" value="NT_GlnE_GlnD_like"/>
    <property type="match status" value="1"/>
</dbReference>
<feature type="domain" description="CBS" evidence="4">
    <location>
        <begin position="218"/>
        <end position="277"/>
    </location>
</feature>
<name>A0ABV9JPH1_9GAMM</name>
<dbReference type="InterPro" id="IPR014710">
    <property type="entry name" value="RmlC-like_jellyroll"/>
</dbReference>
<evidence type="ECO:0000256" key="1">
    <source>
        <dbReference type="ARBA" id="ARBA00022737"/>
    </source>
</evidence>
<dbReference type="SUPFAM" id="SSF54631">
    <property type="entry name" value="CBS-domain pair"/>
    <property type="match status" value="1"/>
</dbReference>
<dbReference type="InterPro" id="IPR000644">
    <property type="entry name" value="CBS_dom"/>
</dbReference>
<dbReference type="InterPro" id="IPR018821">
    <property type="entry name" value="DUF294_put_nucleoTrafse_sb-bd"/>
</dbReference>
<dbReference type="SMART" id="SM00116">
    <property type="entry name" value="CBS"/>
    <property type="match status" value="2"/>
</dbReference>
<keyword evidence="6" id="KW-1185">Reference proteome</keyword>
<dbReference type="RefSeq" id="WP_377334967.1">
    <property type="nucleotide sequence ID" value="NZ_JBHSGB010000012.1"/>
</dbReference>
<protein>
    <submittedName>
        <fullName evidence="5">DUF294 nucleotidyltransferase-like domain-containing protein</fullName>
    </submittedName>
</protein>
<dbReference type="InterPro" id="IPR051462">
    <property type="entry name" value="CBS_domain-containing"/>
</dbReference>
<evidence type="ECO:0000256" key="2">
    <source>
        <dbReference type="PROSITE-ProRule" id="PRU00703"/>
    </source>
</evidence>
<dbReference type="PROSITE" id="PS51371">
    <property type="entry name" value="CBS"/>
    <property type="match status" value="1"/>
</dbReference>
<dbReference type="Gene3D" id="3.10.580.10">
    <property type="entry name" value="CBS-domain"/>
    <property type="match status" value="1"/>
</dbReference>
<comment type="caution">
    <text evidence="5">The sequence shown here is derived from an EMBL/GenBank/DDBJ whole genome shotgun (WGS) entry which is preliminary data.</text>
</comment>
<dbReference type="PROSITE" id="PS50042">
    <property type="entry name" value="CNMP_BINDING_3"/>
    <property type="match status" value="1"/>
</dbReference>
<keyword evidence="2" id="KW-0129">CBS domain</keyword>
<dbReference type="InterPro" id="IPR018490">
    <property type="entry name" value="cNMP-bd_dom_sf"/>
</dbReference>